<proteinExistence type="predicted"/>
<comment type="caution">
    <text evidence="1">The sequence shown here is derived from an EMBL/GenBank/DDBJ whole genome shotgun (WGS) entry which is preliminary data.</text>
</comment>
<keyword evidence="2" id="KW-1185">Reference proteome</keyword>
<evidence type="ECO:0000313" key="2">
    <source>
        <dbReference type="Proteomes" id="UP001162992"/>
    </source>
</evidence>
<name>A0ACC2DNP4_DIPCM</name>
<dbReference type="EMBL" id="CM055096">
    <property type="protein sequence ID" value="KAJ7555760.1"/>
    <property type="molecule type" value="Genomic_DNA"/>
</dbReference>
<sequence>MKLTKDIFAPFRHFFMLIASFSVLLLHLSGVRSAASQTLHLSRQASEIGTRDYNPGMTQVSVAGHGLSEDVYVLNAVKSSFLQYNPIATSLFATWVDGDGAPCKWNGVQCSNGSTMNRVSGIDLSGRKLGGPIPLELANLTALSSLSLALNRLNGSIPQQLGDCLNLTYLNLTRNLLLGSIPPTLGNLSSLRSLDLSGNKLTGGIPPEMFLSCGEVRMVNLSNNPLGGELPSTIGNCKALIVLDLENANLEGGIPAEIGQLWSIRELILTNNNLTGEISSSLFDSCKDLQTLDLSWNRLSGNVPLEIGNCSQLSILSLSQNELISLTSQIGELKNLQWLFLGKNKFSGEIPAQISSCAALTMLDLKDNQFSGSIPPFLASLKQLEFLVMNGNNLIGEFPGELLSLPSLQYLDLSDNHLSGPIPPPLSNLSSILFLFLSGNQFSGVIPPQIDRLSSLQILDMSSNLLQGSIPSTIGNLQNMLWLLLAHNKLNGSIPQEIGSCRSLLWLNLANNSLTGNLPENMSSTGSQPNTTFNFNLQSLALLPKQLGECSILRKWLPSSDPPFASVAGIDDRNRCQAFWNLLVRGTFLSPLCPYGSSTQSIGYMQLSVNHLTGSIPRGLGQAQQLGLLFLDHNSFTDVIPAELSNLVLIGLNLSENQLTGPIPPSFGQMTCLQILDLSYNNLSGSIPSSLQSLTLLTRFNISYNHNLSGAIPTGQQFSTFDSNSYIGDELLCYNSVAGSKRNTSDSTIPSCDELPNAPGSPGSSHHLAHSAVSTGIAIGLSCLLGVFLISAAGYYIKGKKRSARKAENKEFMMVGKESKRFADASVQVSLFSIDLPKQLTYSDLLVATGNFDECNIIGSGGFGVVYKARLVDGSLVAIKKLIQEGPQADREFLAEMETLGHVHHDNLVPLLGCSTFGTEKLLVYKFMQNGSLDDWLHERQSGAETLEWPLRLNIALGMARGLKFLHHNCSPPIIHRDMKASNILLDKNFEPRLTDFGLARVLGAQDSHVSTVVAGTLGYVPPEYCQTWRATVKGDVYSFGVVLLELITGRRPMDMRYNAKNCGNLVEWVGVLLKEGKHRDIYHPILLKTGAPGELFKFLTLAICCTEELPSNRPTMREVLKTLEEIKAGNYTT</sequence>
<protein>
    <submittedName>
        <fullName evidence="1">Uncharacterized protein</fullName>
    </submittedName>
</protein>
<evidence type="ECO:0000313" key="1">
    <source>
        <dbReference type="EMBL" id="KAJ7555760.1"/>
    </source>
</evidence>
<organism evidence="1 2">
    <name type="scientific">Diphasiastrum complanatum</name>
    <name type="common">Issler's clubmoss</name>
    <name type="synonym">Lycopodium complanatum</name>
    <dbReference type="NCBI Taxonomy" id="34168"/>
    <lineage>
        <taxon>Eukaryota</taxon>
        <taxon>Viridiplantae</taxon>
        <taxon>Streptophyta</taxon>
        <taxon>Embryophyta</taxon>
        <taxon>Tracheophyta</taxon>
        <taxon>Lycopodiopsida</taxon>
        <taxon>Lycopodiales</taxon>
        <taxon>Lycopodiaceae</taxon>
        <taxon>Lycopodioideae</taxon>
        <taxon>Diphasiastrum</taxon>
    </lineage>
</organism>
<accession>A0ACC2DNP4</accession>
<dbReference type="Proteomes" id="UP001162992">
    <property type="component" value="Chromosome 5"/>
</dbReference>
<reference evidence="2" key="1">
    <citation type="journal article" date="2024" name="Proc. Natl. Acad. Sci. U.S.A.">
        <title>Extraordinary preservation of gene collinearity over three hundred million years revealed in homosporous lycophytes.</title>
        <authorList>
            <person name="Li C."/>
            <person name="Wickell D."/>
            <person name="Kuo L.Y."/>
            <person name="Chen X."/>
            <person name="Nie B."/>
            <person name="Liao X."/>
            <person name="Peng D."/>
            <person name="Ji J."/>
            <person name="Jenkins J."/>
            <person name="Williams M."/>
            <person name="Shu S."/>
            <person name="Plott C."/>
            <person name="Barry K."/>
            <person name="Rajasekar S."/>
            <person name="Grimwood J."/>
            <person name="Han X."/>
            <person name="Sun S."/>
            <person name="Hou Z."/>
            <person name="He W."/>
            <person name="Dai G."/>
            <person name="Sun C."/>
            <person name="Schmutz J."/>
            <person name="Leebens-Mack J.H."/>
            <person name="Li F.W."/>
            <person name="Wang L."/>
        </authorList>
    </citation>
    <scope>NUCLEOTIDE SEQUENCE [LARGE SCALE GENOMIC DNA]</scope>
    <source>
        <strain evidence="2">cv. PW_Plant_1</strain>
    </source>
</reference>
<gene>
    <name evidence="1" type="ORF">O6H91_05G053800</name>
</gene>